<reference evidence="1 2" key="1">
    <citation type="submission" date="2023-04" db="EMBL/GenBank/DDBJ databases">
        <title>Forest soil microbial communities from Buena Vista Peninsula, Colon Province, Panama.</title>
        <authorList>
            <person name="Bouskill N."/>
        </authorList>
    </citation>
    <scope>NUCLEOTIDE SEQUENCE [LARGE SCALE GENOMIC DNA]</scope>
    <source>
        <strain evidence="1 2">CFH S0262</strain>
    </source>
</reference>
<dbReference type="RefSeq" id="WP_280763211.1">
    <property type="nucleotide sequence ID" value="NZ_JARXVC010000017.1"/>
</dbReference>
<organism evidence="1 2">
    <name type="scientific">Prescottella agglutinans</name>
    <dbReference type="NCBI Taxonomy" id="1644129"/>
    <lineage>
        <taxon>Bacteria</taxon>
        <taxon>Bacillati</taxon>
        <taxon>Actinomycetota</taxon>
        <taxon>Actinomycetes</taxon>
        <taxon>Mycobacteriales</taxon>
        <taxon>Nocardiaceae</taxon>
        <taxon>Prescottella</taxon>
    </lineage>
</organism>
<sequence>MKCEVVLLDEVEEWYLSLVEAGDDDADAVTAAIDYLEAEGPTLGRPVVDKVKGSRIHNMKELRPNGTSIRILFVFDPRRQAILLVAGDKAGEWQQWYTDNIPTAEERYELWLKEQENQ</sequence>
<evidence type="ECO:0008006" key="3">
    <source>
        <dbReference type="Google" id="ProtNLM"/>
    </source>
</evidence>
<evidence type="ECO:0000313" key="2">
    <source>
        <dbReference type="Proteomes" id="UP001160334"/>
    </source>
</evidence>
<dbReference type="Proteomes" id="UP001160334">
    <property type="component" value="Unassembled WGS sequence"/>
</dbReference>
<name>A0ABT6MI07_9NOCA</name>
<accession>A0ABT6MI07</accession>
<gene>
    <name evidence="1" type="ORF">M2280_005209</name>
</gene>
<comment type="caution">
    <text evidence="1">The sequence shown here is derived from an EMBL/GenBank/DDBJ whole genome shotgun (WGS) entry which is preliminary data.</text>
</comment>
<proteinExistence type="predicted"/>
<keyword evidence="2" id="KW-1185">Reference proteome</keyword>
<protein>
    <recommendedName>
        <fullName evidence="3">Diaminopimelate decarboxylase</fullName>
    </recommendedName>
</protein>
<dbReference type="EMBL" id="JARXVC010000017">
    <property type="protein sequence ID" value="MDH6283958.1"/>
    <property type="molecule type" value="Genomic_DNA"/>
</dbReference>
<evidence type="ECO:0000313" key="1">
    <source>
        <dbReference type="EMBL" id="MDH6283958.1"/>
    </source>
</evidence>
<dbReference type="InterPro" id="IPR009241">
    <property type="entry name" value="HigB-like"/>
</dbReference>
<dbReference type="Pfam" id="PF05973">
    <property type="entry name" value="Gp49"/>
    <property type="match status" value="1"/>
</dbReference>